<sequence>MEPACKRLLLAVFFRYKLVDNRPLLSFVINISKNSKLHWSKCNVNVKLNVLVLSWLTNYFKSCSGPCQINIISSIDFSQ</sequence>
<name>A0A974BP93_XENLA</name>
<dbReference type="AlphaFoldDB" id="A0A974BP93"/>
<evidence type="ECO:0000313" key="1">
    <source>
        <dbReference type="EMBL" id="OCT55471.1"/>
    </source>
</evidence>
<reference evidence="1" key="1">
    <citation type="submission" date="2016-05" db="EMBL/GenBank/DDBJ databases">
        <title>WGS assembly of Xenopus laevis.</title>
        <authorList>
            <person name="Session A."/>
            <person name="Uno Y."/>
            <person name="Kwon T."/>
            <person name="Chapman J."/>
            <person name="Toyoda A."/>
            <person name="Takahashi S."/>
            <person name="Fukui A."/>
            <person name="Hikosaka A."/>
            <person name="Putnam N."/>
            <person name="Stites J."/>
            <person name="Van Heeringen S."/>
            <person name="Quigley I."/>
            <person name="Heinz S."/>
            <person name="Hellsten U."/>
            <person name="Lyons J."/>
            <person name="Suzuki A."/>
            <person name="Kondo M."/>
            <person name="Ogino H."/>
            <person name="Ochi H."/>
            <person name="Bogdanovic O."/>
            <person name="Lister R."/>
            <person name="Georgiou G."/>
            <person name="Paranjpe S."/>
            <person name="Van Kruijsbergen I."/>
            <person name="Mozaffari S."/>
            <person name="Shu S."/>
            <person name="Schmutz J."/>
            <person name="Jenkins J."/>
            <person name="Grimwood J."/>
            <person name="Carlson J."/>
            <person name="Mitros T."/>
            <person name="Simakov O."/>
            <person name="Heald R."/>
            <person name="Miller K."/>
            <person name="Haudenschild C."/>
            <person name="Kuroki Y."/>
            <person name="Tanaka T."/>
            <person name="Michiue T."/>
            <person name="Watanabe M."/>
            <person name="Kinoshita T."/>
            <person name="Ohta Y."/>
            <person name="Mawaribuchi S."/>
            <person name="Suzuki Y."/>
            <person name="Haramoto Y."/>
            <person name="Yamamoto T."/>
            <person name="Takagi C."/>
            <person name="Kitzman J."/>
            <person name="Shendure J."/>
            <person name="Nakayama T."/>
            <person name="Izutsu Y."/>
            <person name="Robert J."/>
            <person name="Dichmann D."/>
            <person name="Flajnik M."/>
            <person name="Houston D."/>
            <person name="Marcotte E."/>
            <person name="Wallingford J."/>
            <person name="Ito Y."/>
            <person name="Asashima M."/>
            <person name="Ueno N."/>
            <person name="Matsuda Y."/>
            <person name="Jan Veenstra G."/>
            <person name="Fujiyama A."/>
            <person name="Harland R."/>
            <person name="Taira M."/>
            <person name="Rokhsar D.S."/>
        </authorList>
    </citation>
    <scope>NUCLEOTIDE SEQUENCE</scope>
    <source>
        <strain evidence="1">J</strain>
        <tissue evidence="1">Blood</tissue>
    </source>
</reference>
<accession>A0A974BP93</accession>
<dbReference type="Proteomes" id="UP000694892">
    <property type="component" value="Unassembled WGS sequence"/>
</dbReference>
<organism evidence="1">
    <name type="scientific">Xenopus laevis</name>
    <name type="common">African clawed frog</name>
    <dbReference type="NCBI Taxonomy" id="8355"/>
    <lineage>
        <taxon>Eukaryota</taxon>
        <taxon>Metazoa</taxon>
        <taxon>Chordata</taxon>
        <taxon>Craniata</taxon>
        <taxon>Vertebrata</taxon>
        <taxon>Euteleostomi</taxon>
        <taxon>Amphibia</taxon>
        <taxon>Batrachia</taxon>
        <taxon>Anura</taxon>
        <taxon>Pipoidea</taxon>
        <taxon>Pipidae</taxon>
        <taxon>Xenopodinae</taxon>
        <taxon>Xenopus</taxon>
        <taxon>Xenopus</taxon>
    </lineage>
</organism>
<protein>
    <submittedName>
        <fullName evidence="1">Uncharacterized protein</fullName>
    </submittedName>
</protein>
<gene>
    <name evidence="1" type="ORF">XELAEV_18001956mg</name>
</gene>
<proteinExistence type="predicted"/>
<dbReference type="EMBL" id="KV488523">
    <property type="protein sequence ID" value="OCT55471.1"/>
    <property type="molecule type" value="Genomic_DNA"/>
</dbReference>